<evidence type="ECO:0000313" key="2">
    <source>
        <dbReference type="EMBL" id="QPD03365.1"/>
    </source>
</evidence>
<protein>
    <submittedName>
        <fullName evidence="2">Uncharacterized protein</fullName>
    </submittedName>
</protein>
<evidence type="ECO:0000313" key="3">
    <source>
        <dbReference type="Proteomes" id="UP000593737"/>
    </source>
</evidence>
<dbReference type="NCBIfam" id="NF040572">
    <property type="entry name" value="heme_bind_FMP"/>
    <property type="match status" value="1"/>
</dbReference>
<gene>
    <name evidence="2" type="ORF">Nkreftii_001139</name>
</gene>
<name>A0A7S8FCH6_9BACT</name>
<accession>A0A7S8FCH6</accession>
<dbReference type="AlphaFoldDB" id="A0A7S8FCH6"/>
<evidence type="ECO:0000256" key="1">
    <source>
        <dbReference type="SAM" id="MobiDB-lite"/>
    </source>
</evidence>
<sequence length="342" mass="37776">MKETKTMRTEPAKLENKKRRLEPPKTNDQELGPLKLLPGKWANLPGLPGRGWNMIALPFVAPPPPGVPFPLNYRLLLHQYNEELEFTLVDKAVPNRGIRLAPGTPANTDQFLVALDYQQRIRQIAGDDFPKSGLAGSPGDVIHHEPGLWLHMINGVTEGLNIGRLATIPHGDSVLALGRSSEHSGAQSIADISGLPIGVDQDLNNPYLAPYKHFNDNLFQGLFNPVSPNDLLEAANEGVEVEKTTVLDVDSTLPTGGVVNIPFIVRQANATVVKSTFWIQELKEKDKYGKPKLRLQYTQLVMLDFFPRVDNLPPGCCPGLIQWPHVSINTLEKVVDPEPKTK</sequence>
<dbReference type="KEGG" id="nkf:Nkreftii_001139"/>
<proteinExistence type="predicted"/>
<dbReference type="EMBL" id="CP047423">
    <property type="protein sequence ID" value="QPD03365.1"/>
    <property type="molecule type" value="Genomic_DNA"/>
</dbReference>
<feature type="compositionally biased region" description="Basic and acidic residues" evidence="1">
    <location>
        <begin position="1"/>
        <end position="28"/>
    </location>
</feature>
<feature type="region of interest" description="Disordered" evidence="1">
    <location>
        <begin position="1"/>
        <end position="34"/>
    </location>
</feature>
<organism evidence="2 3">
    <name type="scientific">Candidatus Nitrospira kreftii</name>
    <dbReference type="NCBI Taxonomy" id="2652173"/>
    <lineage>
        <taxon>Bacteria</taxon>
        <taxon>Pseudomonadati</taxon>
        <taxon>Nitrospirota</taxon>
        <taxon>Nitrospiria</taxon>
        <taxon>Nitrospirales</taxon>
        <taxon>Nitrospiraceae</taxon>
        <taxon>Nitrospira</taxon>
    </lineage>
</organism>
<dbReference type="Proteomes" id="UP000593737">
    <property type="component" value="Chromosome"/>
</dbReference>
<reference evidence="2 3" key="1">
    <citation type="journal article" date="2020" name="ISME J.">
        <title>Enrichment and physiological characterization of a novel comammox Nitrospira indicates ammonium inhibition of complete nitrification.</title>
        <authorList>
            <person name="Sakoula D."/>
            <person name="Koch H."/>
            <person name="Frank J."/>
            <person name="Jetten M.S.M."/>
            <person name="van Kessel M.A.H.J."/>
            <person name="Lucker S."/>
        </authorList>
    </citation>
    <scope>NUCLEOTIDE SEQUENCE [LARGE SCALE GENOMIC DNA]</scope>
    <source>
        <strain evidence="2">Comreactor17</strain>
    </source>
</reference>
<dbReference type="InterPro" id="IPR047975">
    <property type="entry name" value="Heme_bind_FMP"/>
</dbReference>